<keyword evidence="3" id="KW-1185">Reference proteome</keyword>
<sequence length="694" mass="75435">MADSRQALHRTIVVVDVEGFGSPARTLPHQLGIRAGLYRVVEEALRAAGVAWERCRIEDRGDAVFILVPADIPKGPIVEVAPEALVRALRAHNHTADGRQRLRLRMAVHAGEVALDDYGATSTAINTAFRLVDAPPLKQALRDSPGVLALIVSRWVFDEVVRHSTVLDSATFRPTPIAVKETQDTAWIALPDHPYTTGPAVLNLPAEHIITSDHPAPAPVVPRQLPPAPAPFVGRTDELADLDRAIRAMTASTNGSPDTGTDPVQGNGATLLISALGGAGGIGKTWLALTWAHRNAHRFPDGQLFVDLRGFSPDGTPLTPLTAVHGFLVALGVTSARIPADLDARTALYRSTIADKRMLIVLDNAATTDQVEPLLPGTATCTVLITCRKKLATLITRYGARHLQLNILTHDEAHALLTKRLGPARVSAEPNAADELIRLCGRYTLALAIMAQNAHTRPHIPLAEFTAELRDLGLDALDNDDPAASLANVLSWSLRGLTIEQRTVFALLGIAPGPDIGLPAAISLTDLPARHIIQALNALEEASLVARQPNHRYAMHDVIRHYAATLAHQHLGEGLRETALRRVLDFYTHTAHAADRLLDPHNPFIRLDPPAPEPYPHLLPDAPAAMAWFDTERANLLAAQHTAVTHGWHHTVWKLAWTLDTFHNRRGHRHDQLAMRQAALDAVAHLPDRTARIR</sequence>
<dbReference type="InterPro" id="IPR027417">
    <property type="entry name" value="P-loop_NTPase"/>
</dbReference>
<dbReference type="SUPFAM" id="SSF55073">
    <property type="entry name" value="Nucleotide cyclase"/>
    <property type="match status" value="1"/>
</dbReference>
<dbReference type="PRINTS" id="PR00364">
    <property type="entry name" value="DISEASERSIST"/>
</dbReference>
<dbReference type="Gene3D" id="3.30.70.1230">
    <property type="entry name" value="Nucleotide cyclase"/>
    <property type="match status" value="1"/>
</dbReference>
<dbReference type="InterPro" id="IPR029787">
    <property type="entry name" value="Nucleotide_cyclase"/>
</dbReference>
<reference evidence="3" key="1">
    <citation type="journal article" date="2019" name="Int. J. Syst. Evol. Microbiol.">
        <title>The Global Catalogue of Microorganisms (GCM) 10K type strain sequencing project: providing services to taxonomists for standard genome sequencing and annotation.</title>
        <authorList>
            <consortium name="The Broad Institute Genomics Platform"/>
            <consortium name="The Broad Institute Genome Sequencing Center for Infectious Disease"/>
            <person name="Wu L."/>
            <person name="Ma J."/>
        </authorList>
    </citation>
    <scope>NUCLEOTIDE SEQUENCE [LARGE SCALE GENOMIC DNA]</scope>
    <source>
        <strain evidence="3">JCM 31486</strain>
    </source>
</reference>
<feature type="domain" description="Guanylate cyclase" evidence="1">
    <location>
        <begin position="11"/>
        <end position="132"/>
    </location>
</feature>
<accession>A0ABW3M9L6</accession>
<comment type="caution">
    <text evidence="2">The sequence shown here is derived from an EMBL/GenBank/DDBJ whole genome shotgun (WGS) entry which is preliminary data.</text>
</comment>
<dbReference type="SUPFAM" id="SSF52540">
    <property type="entry name" value="P-loop containing nucleoside triphosphate hydrolases"/>
    <property type="match status" value="1"/>
</dbReference>
<gene>
    <name evidence="2" type="ORF">ACFQ1S_08600</name>
</gene>
<evidence type="ECO:0000313" key="2">
    <source>
        <dbReference type="EMBL" id="MFD1045625.1"/>
    </source>
</evidence>
<dbReference type="Gene3D" id="3.40.50.300">
    <property type="entry name" value="P-loop containing nucleotide triphosphate hydrolases"/>
    <property type="match status" value="1"/>
</dbReference>
<dbReference type="PROSITE" id="PS50125">
    <property type="entry name" value="GUANYLATE_CYCLASE_2"/>
    <property type="match status" value="1"/>
</dbReference>
<dbReference type="PANTHER" id="PTHR47691:SF3">
    <property type="entry name" value="HTH-TYPE TRANSCRIPTIONAL REGULATOR RV0890C-RELATED"/>
    <property type="match status" value="1"/>
</dbReference>
<feature type="non-terminal residue" evidence="2">
    <location>
        <position position="694"/>
    </location>
</feature>
<evidence type="ECO:0000259" key="1">
    <source>
        <dbReference type="PROSITE" id="PS50125"/>
    </source>
</evidence>
<dbReference type="InterPro" id="IPR001054">
    <property type="entry name" value="A/G_cyclase"/>
</dbReference>
<protein>
    <submittedName>
        <fullName evidence="2">NB-ARC domain-containing protein</fullName>
    </submittedName>
</protein>
<dbReference type="EMBL" id="JBHTIS010000360">
    <property type="protein sequence ID" value="MFD1045625.1"/>
    <property type="molecule type" value="Genomic_DNA"/>
</dbReference>
<name>A0ABW3M9L6_9PSEU</name>
<organism evidence="2 3">
    <name type="scientific">Kibdelosporangium lantanae</name>
    <dbReference type="NCBI Taxonomy" id="1497396"/>
    <lineage>
        <taxon>Bacteria</taxon>
        <taxon>Bacillati</taxon>
        <taxon>Actinomycetota</taxon>
        <taxon>Actinomycetes</taxon>
        <taxon>Pseudonocardiales</taxon>
        <taxon>Pseudonocardiaceae</taxon>
        <taxon>Kibdelosporangium</taxon>
    </lineage>
</organism>
<proteinExistence type="predicted"/>
<dbReference type="Proteomes" id="UP001597045">
    <property type="component" value="Unassembled WGS sequence"/>
</dbReference>
<dbReference type="PANTHER" id="PTHR47691">
    <property type="entry name" value="REGULATOR-RELATED"/>
    <property type="match status" value="1"/>
</dbReference>
<evidence type="ECO:0000313" key="3">
    <source>
        <dbReference type="Proteomes" id="UP001597045"/>
    </source>
</evidence>